<dbReference type="InterPro" id="IPR001343">
    <property type="entry name" value="Hemolysn_Ca-bd"/>
</dbReference>
<dbReference type="GO" id="GO:0005509">
    <property type="term" value="F:calcium ion binding"/>
    <property type="evidence" value="ECO:0007669"/>
    <property type="project" value="InterPro"/>
</dbReference>
<accession>A0A6P1GQN6</accession>
<reference evidence="3 4" key="1">
    <citation type="submission" date="2019-12" db="EMBL/GenBank/DDBJ databases">
        <title>Functional and genomic insights into the Sphingobium yanoikuyae YC-JY1, a bacterium efficiently degrading bisphenol A.</title>
        <authorList>
            <person name="Jia Y."/>
            <person name="Li X."/>
            <person name="Wang J."/>
            <person name="Eltoukhy A."/>
            <person name="Lamraoui I."/>
            <person name="Yan Y."/>
        </authorList>
    </citation>
    <scope>NUCLEOTIDE SEQUENCE [LARGE SCALE GENOMIC DNA]</scope>
    <source>
        <strain evidence="3 4">YC-JY1</strain>
    </source>
</reference>
<dbReference type="PROSITE" id="PS00330">
    <property type="entry name" value="HEMOLYSIN_CALCIUM"/>
    <property type="match status" value="7"/>
</dbReference>
<dbReference type="InterPro" id="IPR011050">
    <property type="entry name" value="Pectin_lyase_fold/virulence"/>
</dbReference>
<dbReference type="EMBL" id="CP047218">
    <property type="protein sequence ID" value="QHD69751.1"/>
    <property type="molecule type" value="Genomic_DNA"/>
</dbReference>
<organism evidence="3 4">
    <name type="scientific">Sphingobium yanoikuyae</name>
    <name type="common">Sphingomonas yanoikuyae</name>
    <dbReference type="NCBI Taxonomy" id="13690"/>
    <lineage>
        <taxon>Bacteria</taxon>
        <taxon>Pseudomonadati</taxon>
        <taxon>Pseudomonadota</taxon>
        <taxon>Alphaproteobacteria</taxon>
        <taxon>Sphingomonadales</taxon>
        <taxon>Sphingomonadaceae</taxon>
        <taxon>Sphingobium</taxon>
    </lineage>
</organism>
<dbReference type="PANTHER" id="PTHR38340:SF1">
    <property type="entry name" value="S-LAYER PROTEIN"/>
    <property type="match status" value="1"/>
</dbReference>
<sequence length="2022" mass="205826">MATFFLTPNPDNFVGGADDDIFEGTRIRLQAGDVVVGGGGLDTLRLTDTSMSFDQTTLAPISGIERIEMPNTSGQAVIRLSAASVLQSDTDTLELVLNGNALNLNTSAVGTAGTVVVRTSGLVTLHHEGDQYMTVSNLVNGNVQGNIKNDTVKGGTGNDTLRGGDGDDTLFGNGGNDTLLGEAGSDILVAGAGSDTLTGGAGSDIFVLDMASAATSVTTLTDYQEANALEYIDLRAMTEATGMGSLTITDDESGNASVAFGTHSIIVQNVAASSLGADDFLFAGQSTPTTFFVEAGTSLATLQQMVREAPAGSTIQLGAGTFVFDGTLFIERSDITLKGAGIDQTIIQSTLTGSDAAPTIQVSSLSNATPLGDLSSSTAAGATSITLQSTAGLSVGDKLSIHQANDNAWLQASGNGHLLNLPSDLSPEAAAQIQQYIATSPLREAIVEVTAISGNTVTLSHALPYAFDASEAVVSRLNLTHNLTVEGFTVRSALGVADPMLFENTLTEWLGIPAISIQKTTDSSFNNIRVEDSGSVGISFAQIFGVTGDTLEVVGAHNKGEEGNGYGISMSEGFASSFTHLTSLDVRHGLLFASWAAEHYNYFQIDSTNRDINFHGSPDSGNTIVVESMVQSYEPNGNAFPAVGPGSEIIHPNATIEANDVTFRYLVAGRMDDKVTAHVSGGNLSTGDGYDTLIGNVGNDILDGGGQTDLFRLGQGNDRATGGGGYDQFVIQAAPGGTVTITDFDIASPLERIDLRAISAATGLNALTRTQNGANTVITVGGQTITLNGITASSLTADDFIFVGGVSTRMPDYILEGLETYTGTSGDDVVEGTSPRVYTSTLNGGTGTDALRLIESSISFDSTLTSRLNGFEQIELLDYTGSANVRIDQAAVLQSDTDTLTLVTAEKAIALNTTGVTTGSVVIRGTGTVTLNQEGDQRVTIANGFNGTVVGNNQRDTITGGNGNDVFSGGAADDILKGGAGNDTLSGDDGNDILEAGTGNDRLTGGTGYDQFVVAAASGAYTTITDFDATSPYEKVHLRALGVTSMAQLSLQQVGADVRINVAGQTIILLNEQLSAITASSFLFTGQGSVLLPNFYLTPDTQNFVGTAATDIVEGTATALAGDTLNGGGGIDTLRITNPSISMADSAFAGLTSFERIEFIGANTTINLKISDANVAQSGTGTLTLATYANAISLNTAGVNAARSVIIEGTGTVTLNQEGDQRVTIANGFNGTVIGNNQRDTITGGNGNDVFSGGAGDDILKGGAGNDTLSGDDGNDILEAGTGNDRLTGGTGYDQFVVAAAPGAYTTITDFDATAPYEKIDLRALGVTSMAQLNLQQVGADLRINVTGQTIILLNEQLSAITANAFLFSGQDSVLLPNFYLTPVTQNFLGIVSRDVVEGTATALVGDTLNGGDGIDTLRITNPTVSMGDTAFAGLTSFERIEFIGANTTINLKISDANVAQSGTGTLTLATYANAINLNTTGVAPPRSVIVEGTGTITTHFSGVQRVTVADGFNGTVVGNTHQDFLTGGNGNDLLSGLGGNDTLDGGAGDDILSGGLHADTLIGRLGSDTASYEASGGVTVSLDGTLTATGEALGDSFSSIENLSGSLIGADRLRGDAGNNILWGNGGNDTLEGMDGDDILVGGAGADQLFGGAGFDATDYSSSTGVTVSLDASLVATGDAAGDAFSSIEALYGSLTGADRLRGNAANNFLVGGGGNDTLEGMDGDDILAGGAGGDSLFGGAGLDVADYRTSSGVTVSLDGSLVRTGDAVGDGFSSIEGFYGSLTGADRLRGNAANNILVGNGGNDTLEGMDGNDVLEGGAGADAHIGGVGMDAASYRSSLTGVTVSLDNTLVKTGDAVGDTFSGIESLYGSLTGNDHLRGNAGNNAFEGGGGDDLMEGGLGNDWLLGGDGLDIMTGGGGQDTFLFTTPIGPSSIDTITDFSPVDDTIRLENDIFTGLPLGLLRANAFTIGTAATDTLDRIIYNADTGALYFDVDGSGAAAAVQFASLTPHLAMTAGDFLVI</sequence>
<evidence type="ECO:0000313" key="4">
    <source>
        <dbReference type="Proteomes" id="UP000464086"/>
    </source>
</evidence>
<dbReference type="Proteomes" id="UP000464086">
    <property type="component" value="Chromosome"/>
</dbReference>
<dbReference type="InterPro" id="IPR011049">
    <property type="entry name" value="Serralysin-like_metalloprot_C"/>
</dbReference>
<dbReference type="RefSeq" id="WP_159367826.1">
    <property type="nucleotide sequence ID" value="NZ_CP047218.1"/>
</dbReference>
<comment type="subcellular location">
    <subcellularLocation>
        <location evidence="1">Secreted</location>
    </subcellularLocation>
</comment>
<dbReference type="SUPFAM" id="SSF51120">
    <property type="entry name" value="beta-Roll"/>
    <property type="match status" value="9"/>
</dbReference>
<evidence type="ECO:0000256" key="1">
    <source>
        <dbReference type="ARBA" id="ARBA00004613"/>
    </source>
</evidence>
<dbReference type="InterPro" id="IPR050557">
    <property type="entry name" value="RTX_toxin/Mannuronan_C5-epim"/>
</dbReference>
<dbReference type="PRINTS" id="PR00313">
    <property type="entry name" value="CABNDNGRPT"/>
</dbReference>
<name>A0A6P1GQN6_SPHYA</name>
<evidence type="ECO:0008006" key="5">
    <source>
        <dbReference type="Google" id="ProtNLM"/>
    </source>
</evidence>
<proteinExistence type="predicted"/>
<evidence type="ECO:0000313" key="3">
    <source>
        <dbReference type="EMBL" id="QHD69751.1"/>
    </source>
</evidence>
<dbReference type="GO" id="GO:0005576">
    <property type="term" value="C:extracellular region"/>
    <property type="evidence" value="ECO:0007669"/>
    <property type="project" value="UniProtKB-SubCell"/>
</dbReference>
<evidence type="ECO:0000256" key="2">
    <source>
        <dbReference type="ARBA" id="ARBA00022525"/>
    </source>
</evidence>
<dbReference type="SUPFAM" id="SSF51126">
    <property type="entry name" value="Pectin lyase-like"/>
    <property type="match status" value="1"/>
</dbReference>
<dbReference type="PANTHER" id="PTHR38340">
    <property type="entry name" value="S-LAYER PROTEIN"/>
    <property type="match status" value="1"/>
</dbReference>
<dbReference type="Gene3D" id="2.150.10.10">
    <property type="entry name" value="Serralysin-like metalloprotease, C-terminal"/>
    <property type="match status" value="7"/>
</dbReference>
<protein>
    <recommendedName>
        <fullName evidence="5">Calcium-binding protein</fullName>
    </recommendedName>
</protein>
<keyword evidence="2" id="KW-0964">Secreted</keyword>
<dbReference type="Pfam" id="PF00353">
    <property type="entry name" value="HemolysinCabind"/>
    <property type="match status" value="12"/>
</dbReference>
<gene>
    <name evidence="3" type="ORF">GS397_23775</name>
</gene>
<dbReference type="InterPro" id="IPR018511">
    <property type="entry name" value="Hemolysin-typ_Ca-bd_CS"/>
</dbReference>